<proteinExistence type="predicted"/>
<dbReference type="AlphaFoldDB" id="A0A1A7Y3X8"/>
<dbReference type="EMBL" id="HADX01002567">
    <property type="protein sequence ID" value="SBP24799.1"/>
    <property type="molecule type" value="Transcribed_RNA"/>
</dbReference>
<sequence length="63" mass="7053">DSIRQSEAPSNGRREFEPVSQSALGMLDQFSPKQTALGRGQKTRPVQRQKFPGYPDVNTIYAD</sequence>
<reference evidence="2" key="1">
    <citation type="submission" date="2016-05" db="EMBL/GenBank/DDBJ databases">
        <authorList>
            <person name="Lavstsen T."/>
            <person name="Jespersen J.S."/>
        </authorList>
    </citation>
    <scope>NUCLEOTIDE SEQUENCE</scope>
    <source>
        <tissue evidence="2">Brain</tissue>
    </source>
</reference>
<evidence type="ECO:0000313" key="2">
    <source>
        <dbReference type="EMBL" id="SBP24799.1"/>
    </source>
</evidence>
<evidence type="ECO:0000256" key="1">
    <source>
        <dbReference type="SAM" id="MobiDB-lite"/>
    </source>
</evidence>
<feature type="non-terminal residue" evidence="2">
    <location>
        <position position="1"/>
    </location>
</feature>
<feature type="non-terminal residue" evidence="2">
    <location>
        <position position="63"/>
    </location>
</feature>
<feature type="region of interest" description="Disordered" evidence="1">
    <location>
        <begin position="33"/>
        <end position="63"/>
    </location>
</feature>
<name>A0A1A7Y3X8_9TELE</name>
<reference evidence="2" key="2">
    <citation type="submission" date="2016-06" db="EMBL/GenBank/DDBJ databases">
        <title>The genome of a short-lived fish provides insights into sex chromosome evolution and the genetic control of aging.</title>
        <authorList>
            <person name="Reichwald K."/>
            <person name="Felder M."/>
            <person name="Petzold A."/>
            <person name="Koch P."/>
            <person name="Groth M."/>
            <person name="Platzer M."/>
        </authorList>
    </citation>
    <scope>NUCLEOTIDE SEQUENCE</scope>
    <source>
        <tissue evidence="2">Brain</tissue>
    </source>
</reference>
<gene>
    <name evidence="2" type="primary">Nfu_g_1_013715</name>
</gene>
<protein>
    <submittedName>
        <fullName evidence="2">Uncharacterized protein</fullName>
    </submittedName>
</protein>
<feature type="region of interest" description="Disordered" evidence="1">
    <location>
        <begin position="1"/>
        <end position="21"/>
    </location>
</feature>
<organism evidence="2">
    <name type="scientific">Iconisemion striatum</name>
    <dbReference type="NCBI Taxonomy" id="60296"/>
    <lineage>
        <taxon>Eukaryota</taxon>
        <taxon>Metazoa</taxon>
        <taxon>Chordata</taxon>
        <taxon>Craniata</taxon>
        <taxon>Vertebrata</taxon>
        <taxon>Euteleostomi</taxon>
        <taxon>Actinopterygii</taxon>
        <taxon>Neopterygii</taxon>
        <taxon>Teleostei</taxon>
        <taxon>Neoteleostei</taxon>
        <taxon>Acanthomorphata</taxon>
        <taxon>Ovalentaria</taxon>
        <taxon>Atherinomorphae</taxon>
        <taxon>Cyprinodontiformes</taxon>
        <taxon>Nothobranchiidae</taxon>
        <taxon>Iconisemion</taxon>
    </lineage>
</organism>
<accession>A0A1A7Y3X8</accession>